<keyword evidence="4" id="KW-0378">Hydrolase</keyword>
<accession>A0A934VPD6</accession>
<feature type="compositionally biased region" description="Basic and acidic residues" evidence="2">
    <location>
        <begin position="47"/>
        <end position="59"/>
    </location>
</feature>
<evidence type="ECO:0000313" key="5">
    <source>
        <dbReference type="Proteomes" id="UP000603141"/>
    </source>
</evidence>
<dbReference type="AlphaFoldDB" id="A0A934VPD6"/>
<dbReference type="InterPro" id="IPR023562">
    <property type="entry name" value="ClpP/TepA"/>
</dbReference>
<dbReference type="PANTHER" id="PTHR10381:SF11">
    <property type="entry name" value="ATP-DEPENDENT CLP PROTEASE PROTEOLYTIC SUBUNIT, MITOCHONDRIAL"/>
    <property type="match status" value="1"/>
</dbReference>
<feature type="compositionally biased region" description="Basic and acidic residues" evidence="2">
    <location>
        <begin position="73"/>
        <end position="82"/>
    </location>
</feature>
<feature type="region of interest" description="Disordered" evidence="2">
    <location>
        <begin position="22"/>
        <end position="87"/>
    </location>
</feature>
<dbReference type="Pfam" id="PF00574">
    <property type="entry name" value="CLP_protease"/>
    <property type="match status" value="1"/>
</dbReference>
<dbReference type="GO" id="GO:0006515">
    <property type="term" value="P:protein quality control for misfolded or incompletely synthesized proteins"/>
    <property type="evidence" value="ECO:0007669"/>
    <property type="project" value="TreeGrafter"/>
</dbReference>
<feature type="signal peptide" evidence="3">
    <location>
        <begin position="1"/>
        <end position="20"/>
    </location>
</feature>
<dbReference type="RefSeq" id="WP_200266509.1">
    <property type="nucleotide sequence ID" value="NZ_JAENIJ010000001.1"/>
</dbReference>
<keyword evidence="4" id="KW-0645">Protease</keyword>
<dbReference type="Gene3D" id="3.90.226.10">
    <property type="entry name" value="2-enoyl-CoA Hydratase, Chain A, domain 1"/>
    <property type="match status" value="1"/>
</dbReference>
<evidence type="ECO:0000256" key="3">
    <source>
        <dbReference type="SAM" id="SignalP"/>
    </source>
</evidence>
<evidence type="ECO:0000256" key="1">
    <source>
        <dbReference type="SAM" id="Coils"/>
    </source>
</evidence>
<dbReference type="SUPFAM" id="SSF52096">
    <property type="entry name" value="ClpP/crotonase"/>
    <property type="match status" value="1"/>
</dbReference>
<organism evidence="4 5">
    <name type="scientific">Luteolibacter pohnpeiensis</name>
    <dbReference type="NCBI Taxonomy" id="454153"/>
    <lineage>
        <taxon>Bacteria</taxon>
        <taxon>Pseudomonadati</taxon>
        <taxon>Verrucomicrobiota</taxon>
        <taxon>Verrucomicrobiia</taxon>
        <taxon>Verrucomicrobiales</taxon>
        <taxon>Verrucomicrobiaceae</taxon>
        <taxon>Luteolibacter</taxon>
    </lineage>
</organism>
<proteinExistence type="predicted"/>
<feature type="chain" id="PRO_5036796827" evidence="3">
    <location>
        <begin position="21"/>
        <end position="449"/>
    </location>
</feature>
<evidence type="ECO:0000313" key="4">
    <source>
        <dbReference type="EMBL" id="MBK1880881.1"/>
    </source>
</evidence>
<dbReference type="GO" id="GO:0004252">
    <property type="term" value="F:serine-type endopeptidase activity"/>
    <property type="evidence" value="ECO:0007669"/>
    <property type="project" value="TreeGrafter"/>
</dbReference>
<dbReference type="GO" id="GO:0051117">
    <property type="term" value="F:ATPase binding"/>
    <property type="evidence" value="ECO:0007669"/>
    <property type="project" value="TreeGrafter"/>
</dbReference>
<reference evidence="4" key="1">
    <citation type="submission" date="2021-01" db="EMBL/GenBank/DDBJ databases">
        <title>Modified the classification status of verrucomicrobia.</title>
        <authorList>
            <person name="Feng X."/>
        </authorList>
    </citation>
    <scope>NUCLEOTIDE SEQUENCE</scope>
    <source>
        <strain evidence="4">KCTC 22041</strain>
    </source>
</reference>
<dbReference type="InterPro" id="IPR029045">
    <property type="entry name" value="ClpP/crotonase-like_dom_sf"/>
</dbReference>
<comment type="caution">
    <text evidence="4">The sequence shown here is derived from an EMBL/GenBank/DDBJ whole genome shotgun (WGS) entry which is preliminary data.</text>
</comment>
<dbReference type="Proteomes" id="UP000603141">
    <property type="component" value="Unassembled WGS sequence"/>
</dbReference>
<feature type="coiled-coil region" evidence="1">
    <location>
        <begin position="94"/>
        <end position="171"/>
    </location>
</feature>
<keyword evidence="3" id="KW-0732">Signal</keyword>
<protein>
    <submittedName>
        <fullName evidence="4">ATP-dependent Clp protease proteolytic subunit</fullName>
    </submittedName>
</protein>
<dbReference type="GO" id="GO:0004176">
    <property type="term" value="F:ATP-dependent peptidase activity"/>
    <property type="evidence" value="ECO:0007669"/>
    <property type="project" value="TreeGrafter"/>
</dbReference>
<name>A0A934VPD6_9BACT</name>
<evidence type="ECO:0000256" key="2">
    <source>
        <dbReference type="SAM" id="MobiDB-lite"/>
    </source>
</evidence>
<keyword evidence="5" id="KW-1185">Reference proteome</keyword>
<dbReference type="PANTHER" id="PTHR10381">
    <property type="entry name" value="ATP-DEPENDENT CLP PROTEASE PROTEOLYTIC SUBUNIT"/>
    <property type="match status" value="1"/>
</dbReference>
<keyword evidence="1" id="KW-0175">Coiled coil</keyword>
<sequence length="449" mass="50206">MKPLAHLTALGISLTPLAFAQNNEAPAPSKPEAIAVVSDAPPASPEAKPETEAPEKDPAVENLAEVESLSNSSKEEKPKTSEQETLSAENKLAAERLLNETNAIRAQITRLKMERELISEKLALQSVKLQAELSLKLEESETEKAALQNENELSKLRAEKLTNDLKSLQAESALKVTRLQSEIADIETTDKRSQYADSTPVYLEHPLRDDGILVISDRRISLNGTIVSSTADYVTSRIDYWNNKDSKLPIFIVINNCPGGSVMAGYRILKSMEASEAPIHVVVKSFAASMAACITTLAEESYAYPNAIILHHQISSQLTFANMNLTQQKEFYEDSNRWWERLATPVATKMGISTDEFIKRMYKQNTSGDWSEFGDQAVKLKWVNHIIKGVDETSFTRDPDSQENTPNRNAEAQLTEQVDEAGHPFVYLPRLNPKDVYFLYNPDSYYRVR</sequence>
<dbReference type="EMBL" id="JAENIJ010000001">
    <property type="protein sequence ID" value="MBK1880881.1"/>
    <property type="molecule type" value="Genomic_DNA"/>
</dbReference>
<gene>
    <name evidence="4" type="ORF">JIN85_00560</name>
</gene>
<dbReference type="GO" id="GO:0009368">
    <property type="term" value="C:endopeptidase Clp complex"/>
    <property type="evidence" value="ECO:0007669"/>
    <property type="project" value="TreeGrafter"/>
</dbReference>